<evidence type="ECO:0000256" key="1">
    <source>
        <dbReference type="SAM" id="MobiDB-lite"/>
    </source>
</evidence>
<dbReference type="Proteomes" id="UP000036367">
    <property type="component" value="Unassembled WGS sequence"/>
</dbReference>
<name>A0A0J1B6B5_RHOIS</name>
<sequence>MGGPAVLSRLNLESPARQGSRSRATGSSNISVHPGSSWQIVTTFAVPYQDANNSRMGWP</sequence>
<comment type="caution">
    <text evidence="2">The sequence shown here is derived from an EMBL/GenBank/DDBJ whole genome shotgun (WGS) entry which is preliminary data.</text>
</comment>
<reference evidence="2" key="1">
    <citation type="submission" date="2015-05" db="EMBL/GenBank/DDBJ databases">
        <title>Permanent draft genome of Rhodopirellula islandicus K833.</title>
        <authorList>
            <person name="Kizina J."/>
            <person name="Richter M."/>
            <person name="Glockner F.O."/>
            <person name="Harder J."/>
        </authorList>
    </citation>
    <scope>NUCLEOTIDE SEQUENCE [LARGE SCALE GENOMIC DNA]</scope>
    <source>
        <strain evidence="2">K833</strain>
    </source>
</reference>
<organism evidence="2 3">
    <name type="scientific">Rhodopirellula islandica</name>
    <dbReference type="NCBI Taxonomy" id="595434"/>
    <lineage>
        <taxon>Bacteria</taxon>
        <taxon>Pseudomonadati</taxon>
        <taxon>Planctomycetota</taxon>
        <taxon>Planctomycetia</taxon>
        <taxon>Pirellulales</taxon>
        <taxon>Pirellulaceae</taxon>
        <taxon>Rhodopirellula</taxon>
    </lineage>
</organism>
<evidence type="ECO:0000313" key="3">
    <source>
        <dbReference type="Proteomes" id="UP000036367"/>
    </source>
</evidence>
<dbReference type="AlphaFoldDB" id="A0A0J1B6B5"/>
<gene>
    <name evidence="2" type="ORF">RISK_005426</name>
</gene>
<dbReference type="EMBL" id="LECT01000044">
    <property type="protein sequence ID" value="KLU02360.1"/>
    <property type="molecule type" value="Genomic_DNA"/>
</dbReference>
<evidence type="ECO:0000313" key="2">
    <source>
        <dbReference type="EMBL" id="KLU02360.1"/>
    </source>
</evidence>
<keyword evidence="3" id="KW-1185">Reference proteome</keyword>
<protein>
    <submittedName>
        <fullName evidence="2">Uncharacterized protein</fullName>
    </submittedName>
</protein>
<accession>A0A0J1B6B5</accession>
<proteinExistence type="predicted"/>
<feature type="region of interest" description="Disordered" evidence="1">
    <location>
        <begin position="1"/>
        <end position="34"/>
    </location>
</feature>
<feature type="compositionally biased region" description="Polar residues" evidence="1">
    <location>
        <begin position="17"/>
        <end position="34"/>
    </location>
</feature>